<organism evidence="3 4">
    <name type="scientific">Reinekea blandensis MED297</name>
    <dbReference type="NCBI Taxonomy" id="314283"/>
    <lineage>
        <taxon>Bacteria</taxon>
        <taxon>Pseudomonadati</taxon>
        <taxon>Pseudomonadota</taxon>
        <taxon>Gammaproteobacteria</taxon>
        <taxon>Oceanospirillales</taxon>
        <taxon>Saccharospirillaceae</taxon>
        <taxon>Reinekea</taxon>
    </lineage>
</organism>
<dbReference type="NCBIfam" id="NF001266">
    <property type="entry name" value="PRK00228.1-1"/>
    <property type="match status" value="1"/>
</dbReference>
<dbReference type="PANTHER" id="PTHR30327">
    <property type="entry name" value="UNCHARACTERIZED PROTEIN YQGE"/>
    <property type="match status" value="1"/>
</dbReference>
<dbReference type="Gene3D" id="3.40.1740.10">
    <property type="entry name" value="VC0467-like"/>
    <property type="match status" value="1"/>
</dbReference>
<keyword evidence="4" id="KW-1185">Reference proteome</keyword>
<dbReference type="AlphaFoldDB" id="A4BI12"/>
<comment type="caution">
    <text evidence="3">The sequence shown here is derived from an EMBL/GenBank/DDBJ whole genome shotgun (WGS) entry which is preliminary data.</text>
</comment>
<dbReference type="HAMAP" id="MF_00758">
    <property type="entry name" value="UPF0301"/>
    <property type="match status" value="1"/>
</dbReference>
<dbReference type="Pfam" id="PF02622">
    <property type="entry name" value="DUF179"/>
    <property type="match status" value="1"/>
</dbReference>
<dbReference type="InterPro" id="IPR003774">
    <property type="entry name" value="AlgH-like"/>
</dbReference>
<evidence type="ECO:0000313" key="3">
    <source>
        <dbReference type="EMBL" id="EAR08284.1"/>
    </source>
</evidence>
<evidence type="ECO:0000313" key="4">
    <source>
        <dbReference type="Proteomes" id="UP000005953"/>
    </source>
</evidence>
<protein>
    <recommendedName>
        <fullName evidence="2">UPF0301 protein MED297_14077</fullName>
    </recommendedName>
</protein>
<dbReference type="PANTHER" id="PTHR30327:SF1">
    <property type="entry name" value="UPF0301 PROTEIN YQGE"/>
    <property type="match status" value="1"/>
</dbReference>
<comment type="similarity">
    <text evidence="1 2">Belongs to the UPF0301 (AlgH) family.</text>
</comment>
<dbReference type="GO" id="GO:0005829">
    <property type="term" value="C:cytosol"/>
    <property type="evidence" value="ECO:0007669"/>
    <property type="project" value="TreeGrafter"/>
</dbReference>
<evidence type="ECO:0000256" key="1">
    <source>
        <dbReference type="ARBA" id="ARBA00009600"/>
    </source>
</evidence>
<reference evidence="3 4" key="1">
    <citation type="submission" date="2006-02" db="EMBL/GenBank/DDBJ databases">
        <authorList>
            <person name="Pinhassi J."/>
            <person name="Pedros-Alio C."/>
            <person name="Ferriera S."/>
            <person name="Johnson J."/>
            <person name="Kravitz S."/>
            <person name="Halpern A."/>
            <person name="Remington K."/>
            <person name="Beeson K."/>
            <person name="Tran B."/>
            <person name="Rogers Y.-H."/>
            <person name="Friedman R."/>
            <person name="Venter J.C."/>
        </authorList>
    </citation>
    <scope>NUCLEOTIDE SEQUENCE [LARGE SCALE GENOMIC DNA]</scope>
    <source>
        <strain evidence="3 4">MED297</strain>
    </source>
</reference>
<proteinExistence type="inferred from homology"/>
<evidence type="ECO:0000256" key="2">
    <source>
        <dbReference type="HAMAP-Rule" id="MF_00758"/>
    </source>
</evidence>
<dbReference type="Proteomes" id="UP000005953">
    <property type="component" value="Unassembled WGS sequence"/>
</dbReference>
<dbReference type="SUPFAM" id="SSF143456">
    <property type="entry name" value="VC0467-like"/>
    <property type="match status" value="1"/>
</dbReference>
<accession>A4BI12</accession>
<sequence length="183" mass="20122">MNLNHHFLIAMPQMGDPVFSGTLTYLVQHDEQGALGLIVNRPLNLNLEEVFESSELSGYSPRTGSKPVYHGGPVAQEQGFILHPPTEQTWISSLSNEQLVLTTSRDMLEAIAQDEGPERFLFCLGYSGWSPGQLEEELKENAWLTVEANEAIIFQDDEVGKYQHALSDLGIDLATLSGHGGLA</sequence>
<gene>
    <name evidence="3" type="ORF">MED297_14077</name>
</gene>
<dbReference type="HOGENOM" id="CLU_057596_1_0_6"/>
<dbReference type="STRING" id="314283.MED297_14077"/>
<name>A4BI12_9GAMM</name>
<dbReference type="EMBL" id="AAOE01000023">
    <property type="protein sequence ID" value="EAR08284.1"/>
    <property type="molecule type" value="Genomic_DNA"/>
</dbReference>